<evidence type="ECO:0000313" key="3">
    <source>
        <dbReference type="Proteomes" id="UP000616779"/>
    </source>
</evidence>
<gene>
    <name evidence="2" type="ORF">GC098_21730</name>
</gene>
<dbReference type="Pfam" id="PF14311">
    <property type="entry name" value="DUF4379"/>
    <property type="match status" value="2"/>
</dbReference>
<keyword evidence="3" id="KW-1185">Reference proteome</keyword>
<dbReference type="PANTHER" id="PTHR37317:SF1">
    <property type="entry name" value="ZINC-RIBBON DOMAIN-CONTAINING PROTEIN-RELATED"/>
    <property type="match status" value="1"/>
</dbReference>
<organism evidence="2 3">
    <name type="scientific">Paenibacillus phytorum</name>
    <dbReference type="NCBI Taxonomy" id="2654977"/>
    <lineage>
        <taxon>Bacteria</taxon>
        <taxon>Bacillati</taxon>
        <taxon>Bacillota</taxon>
        <taxon>Bacilli</taxon>
        <taxon>Bacillales</taxon>
        <taxon>Paenibacillaceae</taxon>
        <taxon>Paenibacillus</taxon>
    </lineage>
</organism>
<feature type="domain" description="Treble clef zinc finger" evidence="1">
    <location>
        <begin position="93"/>
        <end position="147"/>
    </location>
</feature>
<dbReference type="PANTHER" id="PTHR37317">
    <property type="entry name" value="BLR8090 PROTEIN"/>
    <property type="match status" value="1"/>
</dbReference>
<dbReference type="InterPro" id="IPR025487">
    <property type="entry name" value="DUF4379"/>
</dbReference>
<evidence type="ECO:0000259" key="1">
    <source>
        <dbReference type="Pfam" id="PF14311"/>
    </source>
</evidence>
<reference evidence="2 3" key="1">
    <citation type="submission" date="2019-10" db="EMBL/GenBank/DDBJ databases">
        <title>Description of Paenibacillus terrestris sp. nov.</title>
        <authorList>
            <person name="Carlier A."/>
            <person name="Qi S."/>
        </authorList>
    </citation>
    <scope>NUCLEOTIDE SEQUENCE [LARGE SCALE GENOMIC DNA]</scope>
    <source>
        <strain evidence="2 3">LMG 31458</strain>
    </source>
</reference>
<protein>
    <recommendedName>
        <fullName evidence="1">Treble clef zinc finger domain-containing protein</fullName>
    </recommendedName>
</protein>
<dbReference type="EMBL" id="WHOA01000147">
    <property type="protein sequence ID" value="NOU73987.1"/>
    <property type="molecule type" value="Genomic_DNA"/>
</dbReference>
<accession>A0ABX1XZI1</accession>
<feature type="domain" description="Treble clef zinc finger" evidence="1">
    <location>
        <begin position="26"/>
        <end position="78"/>
    </location>
</feature>
<dbReference type="RefSeq" id="WP_171645386.1">
    <property type="nucleotide sequence ID" value="NZ_WHOA01000147.1"/>
</dbReference>
<dbReference type="Proteomes" id="UP000616779">
    <property type="component" value="Unassembled WGS sequence"/>
</dbReference>
<name>A0ABX1XZI1_9BACL</name>
<evidence type="ECO:0000313" key="2">
    <source>
        <dbReference type="EMBL" id="NOU73987.1"/>
    </source>
</evidence>
<proteinExistence type="predicted"/>
<comment type="caution">
    <text evidence="2">The sequence shown here is derived from an EMBL/GenBank/DDBJ whole genome shotgun (WGS) entry which is preliminary data.</text>
</comment>
<sequence>MRRPDYLVQLHKNSPSLASVPFDFVLQWHPQLNCNLSPDQLKPQSNRKVWWKCSVGHEWKASVQRRFLGDECPFCSGKKVTEQTCLMNKNPELAEEWDFQKNGELSPENVLPGSTKKVWWSCVRGHEWLARIDHRNNGSGCPQCRRKGRE</sequence>